<evidence type="ECO:0000313" key="8">
    <source>
        <dbReference type="Proteomes" id="UP001595844"/>
    </source>
</evidence>
<feature type="transmembrane region" description="Helical" evidence="6">
    <location>
        <begin position="173"/>
        <end position="193"/>
    </location>
</feature>
<feature type="transmembrane region" description="Helical" evidence="6">
    <location>
        <begin position="397"/>
        <end position="419"/>
    </location>
</feature>
<dbReference type="Pfam" id="PF13520">
    <property type="entry name" value="AA_permease_2"/>
    <property type="match status" value="1"/>
</dbReference>
<dbReference type="PANTHER" id="PTHR47704">
    <property type="entry name" value="POTASSIUM TRANSPORTER KIMA"/>
    <property type="match status" value="1"/>
</dbReference>
<feature type="transmembrane region" description="Helical" evidence="6">
    <location>
        <begin position="464"/>
        <end position="482"/>
    </location>
</feature>
<feature type="transmembrane region" description="Helical" evidence="6">
    <location>
        <begin position="111"/>
        <end position="133"/>
    </location>
</feature>
<proteinExistence type="predicted"/>
<evidence type="ECO:0000256" key="5">
    <source>
        <dbReference type="SAM" id="MobiDB-lite"/>
    </source>
</evidence>
<evidence type="ECO:0000256" key="1">
    <source>
        <dbReference type="ARBA" id="ARBA00004141"/>
    </source>
</evidence>
<keyword evidence="4 6" id="KW-0472">Membrane</keyword>
<feature type="transmembrane region" description="Helical" evidence="6">
    <location>
        <begin position="139"/>
        <end position="161"/>
    </location>
</feature>
<comment type="caution">
    <text evidence="7">The sequence shown here is derived from an EMBL/GenBank/DDBJ whole genome shotgun (WGS) entry which is preliminary data.</text>
</comment>
<evidence type="ECO:0000313" key="7">
    <source>
        <dbReference type="EMBL" id="MFC4374608.1"/>
    </source>
</evidence>
<gene>
    <name evidence="7" type="ORF">ACFO5K_10915</name>
</gene>
<organism evidence="7 8">
    <name type="scientific">Nocardia halotolerans</name>
    <dbReference type="NCBI Taxonomy" id="1755878"/>
    <lineage>
        <taxon>Bacteria</taxon>
        <taxon>Bacillati</taxon>
        <taxon>Actinomycetota</taxon>
        <taxon>Actinomycetes</taxon>
        <taxon>Mycobacteriales</taxon>
        <taxon>Nocardiaceae</taxon>
        <taxon>Nocardia</taxon>
    </lineage>
</organism>
<dbReference type="PANTHER" id="PTHR47704:SF1">
    <property type="entry name" value="POTASSIUM TRANSPORTER KIMA"/>
    <property type="match status" value="1"/>
</dbReference>
<sequence length="664" mass="71929">MSKLTTAAKRMLLGRPFRSDSLGHTLLSKRIALPVFASDAMSSVAYAPEEIFLVLSAAGISAYLYAPWVGLAVALVMAVVVASYRQNVRAYPSGGGDYEVATKNIGPNAGLTVGSALLVDYVLTVAVSISAAASNIGSAIPFVATHKVLFAVVAIAVLTAINLRGVRESGKAFAIPTYAFVFGMFVMLGWGLFRSYVLGDDIRADSAGFGLVAEDEQLYGLAFAFLVARAFSSGCAALTGVEAISNGVPAFRKPKSRNAATTLLMLGTIAIILLMGIIMLAQKIGVVYAHDTSNLVGAPEDYHQKTLIAQIAETVFQGFPIGFFFITAVTALILVLAANTAFNGFPVLGSILAQDRYLPRQLHTRGDRLAFSNGILFLSGAAIAFVVFFGAEVTKLIQLYIVGVFVSFVLSQTGMLRHWTRLLRGETDPGVRVKMQRSRVINAIGLTATGTVLVIVLATKFFAGAYIAIITMVAIFAVMKLIRRHYDSVSRELGESEWDGVLPSRTHSIVLVSKLHLPTKRALAYARATRPDTLEAITVNVDDADTRSLVREWENSEINVPLKVVESPYREVTKPVLDYVQRVRKNAPRDVVTVFIPEYVVGHWWEQVLHNQSALRLKGRLLFEPGVMVTSVPWQLSSSTRARQAAEGNAPGSVRRGFERPGRR</sequence>
<evidence type="ECO:0000256" key="4">
    <source>
        <dbReference type="ARBA" id="ARBA00023136"/>
    </source>
</evidence>
<feature type="transmembrane region" description="Helical" evidence="6">
    <location>
        <begin position="440"/>
        <end position="458"/>
    </location>
</feature>
<evidence type="ECO:0000256" key="2">
    <source>
        <dbReference type="ARBA" id="ARBA00022692"/>
    </source>
</evidence>
<feature type="transmembrane region" description="Helical" evidence="6">
    <location>
        <begin position="218"/>
        <end position="241"/>
    </location>
</feature>
<feature type="transmembrane region" description="Helical" evidence="6">
    <location>
        <begin position="323"/>
        <end position="348"/>
    </location>
</feature>
<dbReference type="Proteomes" id="UP001595844">
    <property type="component" value="Unassembled WGS sequence"/>
</dbReference>
<name>A0ABV8VF35_9NOCA</name>
<feature type="transmembrane region" description="Helical" evidence="6">
    <location>
        <begin position="369"/>
        <end position="391"/>
    </location>
</feature>
<feature type="transmembrane region" description="Helical" evidence="6">
    <location>
        <begin position="62"/>
        <end position="84"/>
    </location>
</feature>
<protein>
    <submittedName>
        <fullName evidence="7">APC family permease</fullName>
    </submittedName>
</protein>
<dbReference type="InterPro" id="IPR053153">
    <property type="entry name" value="APC_K+_Transporter"/>
</dbReference>
<dbReference type="Gene3D" id="1.20.1740.10">
    <property type="entry name" value="Amino acid/polyamine transporter I"/>
    <property type="match status" value="1"/>
</dbReference>
<feature type="transmembrane region" description="Helical" evidence="6">
    <location>
        <begin position="262"/>
        <end position="281"/>
    </location>
</feature>
<evidence type="ECO:0000256" key="6">
    <source>
        <dbReference type="SAM" id="Phobius"/>
    </source>
</evidence>
<dbReference type="EMBL" id="JBHSDL010000014">
    <property type="protein sequence ID" value="MFC4374608.1"/>
    <property type="molecule type" value="Genomic_DNA"/>
</dbReference>
<comment type="subcellular location">
    <subcellularLocation>
        <location evidence="1">Membrane</location>
        <topology evidence="1">Multi-pass membrane protein</topology>
    </subcellularLocation>
</comment>
<keyword evidence="8" id="KW-1185">Reference proteome</keyword>
<keyword evidence="2 6" id="KW-0812">Transmembrane</keyword>
<accession>A0ABV8VF35</accession>
<dbReference type="InterPro" id="IPR002293">
    <property type="entry name" value="AA/rel_permease1"/>
</dbReference>
<keyword evidence="3 6" id="KW-1133">Transmembrane helix</keyword>
<evidence type="ECO:0000256" key="3">
    <source>
        <dbReference type="ARBA" id="ARBA00022989"/>
    </source>
</evidence>
<dbReference type="RefSeq" id="WP_378559938.1">
    <property type="nucleotide sequence ID" value="NZ_JBHSDL010000014.1"/>
</dbReference>
<feature type="region of interest" description="Disordered" evidence="5">
    <location>
        <begin position="641"/>
        <end position="664"/>
    </location>
</feature>
<reference evidence="8" key="1">
    <citation type="journal article" date="2019" name="Int. J. Syst. Evol. Microbiol.">
        <title>The Global Catalogue of Microorganisms (GCM) 10K type strain sequencing project: providing services to taxonomists for standard genome sequencing and annotation.</title>
        <authorList>
            <consortium name="The Broad Institute Genomics Platform"/>
            <consortium name="The Broad Institute Genome Sequencing Center for Infectious Disease"/>
            <person name="Wu L."/>
            <person name="Ma J."/>
        </authorList>
    </citation>
    <scope>NUCLEOTIDE SEQUENCE [LARGE SCALE GENOMIC DNA]</scope>
    <source>
        <strain evidence="8">IBRC-M 10490</strain>
    </source>
</reference>